<evidence type="ECO:0000256" key="7">
    <source>
        <dbReference type="ARBA" id="ARBA00022692"/>
    </source>
</evidence>
<dbReference type="GO" id="GO:0000156">
    <property type="term" value="F:phosphorelay response regulator activity"/>
    <property type="evidence" value="ECO:0007669"/>
    <property type="project" value="TreeGrafter"/>
</dbReference>
<dbReference type="InterPro" id="IPR036890">
    <property type="entry name" value="HATPase_C_sf"/>
</dbReference>
<dbReference type="SMART" id="SM00304">
    <property type="entry name" value="HAMP"/>
    <property type="match status" value="1"/>
</dbReference>
<dbReference type="FunFam" id="3.30.565.10:FF:000006">
    <property type="entry name" value="Sensor histidine kinase WalK"/>
    <property type="match status" value="1"/>
</dbReference>
<keyword evidence="8" id="KW-0547">Nucleotide-binding</keyword>
<dbReference type="PATRIC" id="fig|1430899.3.peg.1647"/>
<dbReference type="InterPro" id="IPR004358">
    <property type="entry name" value="Sig_transdc_His_kin-like_C"/>
</dbReference>
<dbReference type="InterPro" id="IPR003660">
    <property type="entry name" value="HAMP_dom"/>
</dbReference>
<dbReference type="PANTHER" id="PTHR42878:SF3">
    <property type="entry name" value="HISTIDINE PROTEIN KINASE SAES"/>
    <property type="match status" value="1"/>
</dbReference>
<evidence type="ECO:0000256" key="8">
    <source>
        <dbReference type="ARBA" id="ARBA00022741"/>
    </source>
</evidence>
<sequence>MKLWNSIVGKIWSTIILLLIGVLVICGFLVAVIYEKNNFNEIKAELDQDASKIIGVMHKNDAFISENGEGSESLTLLDDTIGVIIAKDDESVYVRQSTDKVSQSSVEKLTKNKKINEALAEKNAPLEMKYDFKENDTNSPVQLYVKKFELDSGEKGVLYIYKSFRDILSVTKQATRTLVFAGLGAILITSLLSFVFSSRMAFPLREMKKIAVAVSRGNFDNRVPSYTHDEIGDLGIAFNNMAQQLKYNISALRQEKEQLSNILVGMADGVIKFNIDKTIILSNPPAEEFLHNWFFSNENSEKVLIPSKLEDMLDEILKTRDEQVGEITFGDQTYVAILTLLYNGENVRSIVAVIRDMTEEKRLEKMKSDFVSNISHELRTPISMLQGYSEAIIDGVAQTDEEVREFAQIIYEESLRIGRLVNDMLDLARMEAGFTQLDKQEMKLAPFISKVVSNFEVLAKENFVELNLEIDDNNLMYTFDVDRLEQVLINLIMNAIRHTGREGYHGVVTVKEHADYVNGQLLIIVSDNGSGIPEADIPYLFERFYKADKARTRGKAGTGIGLAIVKNIIEAHHGNITVESTVGVGSSFIISLPLKEKRS</sequence>
<evidence type="ECO:0000256" key="9">
    <source>
        <dbReference type="ARBA" id="ARBA00022777"/>
    </source>
</evidence>
<dbReference type="OrthoDB" id="9813151at2"/>
<dbReference type="Pfam" id="PF00512">
    <property type="entry name" value="HisKA"/>
    <property type="match status" value="1"/>
</dbReference>
<keyword evidence="13 14" id="KW-0472">Membrane</keyword>
<dbReference type="SMART" id="SM00388">
    <property type="entry name" value="HisKA"/>
    <property type="match status" value="1"/>
</dbReference>
<evidence type="ECO:0000256" key="14">
    <source>
        <dbReference type="SAM" id="Phobius"/>
    </source>
</evidence>
<keyword evidence="5" id="KW-0597">Phosphoprotein</keyword>
<evidence type="ECO:0000256" key="10">
    <source>
        <dbReference type="ARBA" id="ARBA00022840"/>
    </source>
</evidence>
<feature type="transmembrane region" description="Helical" evidence="14">
    <location>
        <begin position="12"/>
        <end position="34"/>
    </location>
</feature>
<dbReference type="GO" id="GO:0030295">
    <property type="term" value="F:protein kinase activator activity"/>
    <property type="evidence" value="ECO:0007669"/>
    <property type="project" value="TreeGrafter"/>
</dbReference>
<dbReference type="PROSITE" id="PS50109">
    <property type="entry name" value="HIS_KIN"/>
    <property type="match status" value="1"/>
</dbReference>
<dbReference type="SUPFAM" id="SSF55874">
    <property type="entry name" value="ATPase domain of HSP90 chaperone/DNA topoisomerase II/histidine kinase"/>
    <property type="match status" value="1"/>
</dbReference>
<name>A0A0J8GFK8_9LIST</name>
<dbReference type="SUPFAM" id="SSF47384">
    <property type="entry name" value="Homodimeric domain of signal transducing histidine kinase"/>
    <property type="match status" value="1"/>
</dbReference>
<keyword evidence="7 14" id="KW-0812">Transmembrane</keyword>
<evidence type="ECO:0000259" key="16">
    <source>
        <dbReference type="PROSITE" id="PS50885"/>
    </source>
</evidence>
<comment type="subcellular location">
    <subcellularLocation>
        <location evidence="2">Cell membrane</location>
        <topology evidence="2">Multi-pass membrane protein</topology>
    </subcellularLocation>
</comment>
<dbReference type="CDD" id="cd00082">
    <property type="entry name" value="HisKA"/>
    <property type="match status" value="1"/>
</dbReference>
<dbReference type="Pfam" id="PF18698">
    <property type="entry name" value="HisK_sensor"/>
    <property type="match status" value="1"/>
</dbReference>
<dbReference type="InterPro" id="IPR005467">
    <property type="entry name" value="His_kinase_dom"/>
</dbReference>
<dbReference type="PRINTS" id="PR00344">
    <property type="entry name" value="BCTRLSENSOR"/>
</dbReference>
<keyword evidence="6" id="KW-0808">Transferase</keyword>
<dbReference type="EMBL" id="AZHO01000019">
    <property type="protein sequence ID" value="KMT59508.1"/>
    <property type="molecule type" value="Genomic_DNA"/>
</dbReference>
<feature type="domain" description="Histidine kinase" evidence="15">
    <location>
        <begin position="373"/>
        <end position="596"/>
    </location>
</feature>
<evidence type="ECO:0000313" key="17">
    <source>
        <dbReference type="EMBL" id="KMT59508.1"/>
    </source>
</evidence>
<evidence type="ECO:0000256" key="6">
    <source>
        <dbReference type="ARBA" id="ARBA00022679"/>
    </source>
</evidence>
<dbReference type="Proteomes" id="UP000052258">
    <property type="component" value="Unassembled WGS sequence"/>
</dbReference>
<protein>
    <recommendedName>
        <fullName evidence="3">histidine kinase</fullName>
        <ecNumber evidence="3">2.7.13.3</ecNumber>
    </recommendedName>
</protein>
<dbReference type="Gene3D" id="3.30.565.10">
    <property type="entry name" value="Histidine kinase-like ATPase, C-terminal domain"/>
    <property type="match status" value="1"/>
</dbReference>
<dbReference type="InterPro" id="IPR041328">
    <property type="entry name" value="HisK_sensor"/>
</dbReference>
<evidence type="ECO:0000256" key="2">
    <source>
        <dbReference type="ARBA" id="ARBA00004651"/>
    </source>
</evidence>
<keyword evidence="12" id="KW-0902">Two-component regulatory system</keyword>
<dbReference type="Gene3D" id="3.30.450.20">
    <property type="entry name" value="PAS domain"/>
    <property type="match status" value="1"/>
</dbReference>
<evidence type="ECO:0000313" key="18">
    <source>
        <dbReference type="Proteomes" id="UP000052258"/>
    </source>
</evidence>
<evidence type="ECO:0000256" key="11">
    <source>
        <dbReference type="ARBA" id="ARBA00022989"/>
    </source>
</evidence>
<comment type="caution">
    <text evidence="17">The sequence shown here is derived from an EMBL/GenBank/DDBJ whole genome shotgun (WGS) entry which is preliminary data.</text>
</comment>
<dbReference type="PROSITE" id="PS50885">
    <property type="entry name" value="HAMP"/>
    <property type="match status" value="1"/>
</dbReference>
<accession>A0A0J8GFK8</accession>
<evidence type="ECO:0000256" key="5">
    <source>
        <dbReference type="ARBA" id="ARBA00022553"/>
    </source>
</evidence>
<dbReference type="FunFam" id="1.10.287.130:FF:000001">
    <property type="entry name" value="Two-component sensor histidine kinase"/>
    <property type="match status" value="1"/>
</dbReference>
<dbReference type="Pfam" id="PF02518">
    <property type="entry name" value="HATPase_c"/>
    <property type="match status" value="1"/>
</dbReference>
<feature type="transmembrane region" description="Helical" evidence="14">
    <location>
        <begin position="178"/>
        <end position="196"/>
    </location>
</feature>
<dbReference type="InterPro" id="IPR036097">
    <property type="entry name" value="HisK_dim/P_sf"/>
</dbReference>
<dbReference type="EC" id="2.7.13.3" evidence="3"/>
<dbReference type="SMART" id="SM00387">
    <property type="entry name" value="HATPase_c"/>
    <property type="match status" value="1"/>
</dbReference>
<dbReference type="PANTHER" id="PTHR42878">
    <property type="entry name" value="TWO-COMPONENT HISTIDINE KINASE"/>
    <property type="match status" value="1"/>
</dbReference>
<dbReference type="Pfam" id="PF00672">
    <property type="entry name" value="HAMP"/>
    <property type="match status" value="1"/>
</dbReference>
<dbReference type="RefSeq" id="WP_059140059.1">
    <property type="nucleotide sequence ID" value="NZ_KQ130615.1"/>
</dbReference>
<dbReference type="GO" id="GO:0005524">
    <property type="term" value="F:ATP binding"/>
    <property type="evidence" value="ECO:0007669"/>
    <property type="project" value="UniProtKB-KW"/>
</dbReference>
<keyword evidence="10" id="KW-0067">ATP-binding</keyword>
<comment type="catalytic activity">
    <reaction evidence="1">
        <text>ATP + protein L-histidine = ADP + protein N-phospho-L-histidine.</text>
        <dbReference type="EC" id="2.7.13.3"/>
    </reaction>
</comment>
<feature type="domain" description="HAMP" evidence="16">
    <location>
        <begin position="198"/>
        <end position="250"/>
    </location>
</feature>
<keyword evidence="9" id="KW-0418">Kinase</keyword>
<evidence type="ECO:0000256" key="3">
    <source>
        <dbReference type="ARBA" id="ARBA00012438"/>
    </source>
</evidence>
<dbReference type="GO" id="GO:0000155">
    <property type="term" value="F:phosphorelay sensor kinase activity"/>
    <property type="evidence" value="ECO:0007669"/>
    <property type="project" value="InterPro"/>
</dbReference>
<dbReference type="SUPFAM" id="SSF158472">
    <property type="entry name" value="HAMP domain-like"/>
    <property type="match status" value="1"/>
</dbReference>
<keyword evidence="11 14" id="KW-1133">Transmembrane helix</keyword>
<dbReference type="AlphaFoldDB" id="A0A0J8GFK8"/>
<keyword evidence="4" id="KW-1003">Cell membrane</keyword>
<evidence type="ECO:0000256" key="1">
    <source>
        <dbReference type="ARBA" id="ARBA00000085"/>
    </source>
</evidence>
<keyword evidence="18" id="KW-1185">Reference proteome</keyword>
<dbReference type="Gene3D" id="1.10.287.130">
    <property type="match status" value="1"/>
</dbReference>
<dbReference type="Gene3D" id="1.10.8.500">
    <property type="entry name" value="HAMP domain in histidine kinase"/>
    <property type="match status" value="1"/>
</dbReference>
<evidence type="ECO:0000256" key="4">
    <source>
        <dbReference type="ARBA" id="ARBA00022475"/>
    </source>
</evidence>
<gene>
    <name evidence="17" type="ORF">X560_1447</name>
</gene>
<dbReference type="InterPro" id="IPR003594">
    <property type="entry name" value="HATPase_dom"/>
</dbReference>
<evidence type="ECO:0000256" key="12">
    <source>
        <dbReference type="ARBA" id="ARBA00023012"/>
    </source>
</evidence>
<dbReference type="GO" id="GO:0007234">
    <property type="term" value="P:osmosensory signaling via phosphorelay pathway"/>
    <property type="evidence" value="ECO:0007669"/>
    <property type="project" value="TreeGrafter"/>
</dbReference>
<organism evidence="17 18">
    <name type="scientific">Listeria fleischmannii 1991</name>
    <dbReference type="NCBI Taxonomy" id="1430899"/>
    <lineage>
        <taxon>Bacteria</taxon>
        <taxon>Bacillati</taxon>
        <taxon>Bacillota</taxon>
        <taxon>Bacilli</taxon>
        <taxon>Bacillales</taxon>
        <taxon>Listeriaceae</taxon>
        <taxon>Listeria</taxon>
    </lineage>
</organism>
<dbReference type="InterPro" id="IPR050351">
    <property type="entry name" value="BphY/WalK/GraS-like"/>
</dbReference>
<dbReference type="CDD" id="cd00075">
    <property type="entry name" value="HATPase"/>
    <property type="match status" value="1"/>
</dbReference>
<evidence type="ECO:0000256" key="13">
    <source>
        <dbReference type="ARBA" id="ARBA00023136"/>
    </source>
</evidence>
<proteinExistence type="predicted"/>
<evidence type="ECO:0000259" key="15">
    <source>
        <dbReference type="PROSITE" id="PS50109"/>
    </source>
</evidence>
<dbReference type="InterPro" id="IPR003661">
    <property type="entry name" value="HisK_dim/P_dom"/>
</dbReference>
<reference evidence="17 18" key="1">
    <citation type="journal article" date="2015" name="Genome Biol. Evol.">
        <title>Comparative Genomics of Listeria Sensu Lato: Genus-Wide Differences in Evolutionary Dynamics and the Progressive Gain of Complex, Potentially Pathogenicity-Related Traits through Lateral Gene Transfer.</title>
        <authorList>
            <person name="Chiara M."/>
            <person name="Caruso M."/>
            <person name="D'Erchia A.M."/>
            <person name="Manzari C."/>
            <person name="Fraccalvieri R."/>
            <person name="Goffredo E."/>
            <person name="Latorre L."/>
            <person name="Miccolupo A."/>
            <person name="Padalino I."/>
            <person name="Santagada G."/>
            <person name="Chiocco D."/>
            <person name="Pesole G."/>
            <person name="Horner D.S."/>
            <person name="Parisi A."/>
        </authorList>
    </citation>
    <scope>NUCLEOTIDE SEQUENCE [LARGE SCALE GENOMIC DNA]</scope>
    <source>
        <strain evidence="17 18">1991</strain>
    </source>
</reference>
<dbReference type="GO" id="GO:0005886">
    <property type="term" value="C:plasma membrane"/>
    <property type="evidence" value="ECO:0007669"/>
    <property type="project" value="UniProtKB-SubCell"/>
</dbReference>
<dbReference type="CDD" id="cd06225">
    <property type="entry name" value="HAMP"/>
    <property type="match status" value="1"/>
</dbReference>